<keyword evidence="3" id="KW-1185">Reference proteome</keyword>
<evidence type="ECO:0000256" key="1">
    <source>
        <dbReference type="SAM" id="MobiDB-lite"/>
    </source>
</evidence>
<dbReference type="InterPro" id="IPR027417">
    <property type="entry name" value="P-loop_NTPase"/>
</dbReference>
<sequence length="171" mass="18168">MAVQSAVVIFGPTQAGKSTVVDFLTEGDTCIPIGDGDGHSVTAEAQLYDGTKLGCPMPDTPGINDTLMRFTNAEAGARVALGVAHARPKSLKFIITDSLANDSMQLNNTLETFTLAFGREVLPSVVVLATKADLRKAAARERRVTGGWRPCARPRRSKASAGRVAERADLR</sequence>
<evidence type="ECO:0000313" key="3">
    <source>
        <dbReference type="Proteomes" id="UP000604046"/>
    </source>
</evidence>
<reference evidence="2" key="1">
    <citation type="submission" date="2021-02" db="EMBL/GenBank/DDBJ databases">
        <authorList>
            <person name="Dougan E. K."/>
            <person name="Rhodes N."/>
            <person name="Thang M."/>
            <person name="Chan C."/>
        </authorList>
    </citation>
    <scope>NUCLEOTIDE SEQUENCE</scope>
</reference>
<dbReference type="AlphaFoldDB" id="A0A812LQA3"/>
<gene>
    <name evidence="2" type="ORF">SNAT2548_LOCUS12352</name>
</gene>
<dbReference type="SUPFAM" id="SSF52540">
    <property type="entry name" value="P-loop containing nucleoside triphosphate hydrolases"/>
    <property type="match status" value="1"/>
</dbReference>
<dbReference type="EMBL" id="CAJNDS010001180">
    <property type="protein sequence ID" value="CAE7250768.1"/>
    <property type="molecule type" value="Genomic_DNA"/>
</dbReference>
<dbReference type="Gene3D" id="3.40.50.300">
    <property type="entry name" value="P-loop containing nucleotide triphosphate hydrolases"/>
    <property type="match status" value="1"/>
</dbReference>
<evidence type="ECO:0000313" key="2">
    <source>
        <dbReference type="EMBL" id="CAE7250768.1"/>
    </source>
</evidence>
<protein>
    <recommendedName>
        <fullName evidence="4">G domain-containing protein</fullName>
    </recommendedName>
</protein>
<comment type="caution">
    <text evidence="2">The sequence shown here is derived from an EMBL/GenBank/DDBJ whole genome shotgun (WGS) entry which is preliminary data.</text>
</comment>
<dbReference type="Proteomes" id="UP000604046">
    <property type="component" value="Unassembled WGS sequence"/>
</dbReference>
<accession>A0A812LQA3</accession>
<proteinExistence type="predicted"/>
<dbReference type="CDD" id="cd00882">
    <property type="entry name" value="Ras_like_GTPase"/>
    <property type="match status" value="1"/>
</dbReference>
<organism evidence="2 3">
    <name type="scientific">Symbiodinium natans</name>
    <dbReference type="NCBI Taxonomy" id="878477"/>
    <lineage>
        <taxon>Eukaryota</taxon>
        <taxon>Sar</taxon>
        <taxon>Alveolata</taxon>
        <taxon>Dinophyceae</taxon>
        <taxon>Suessiales</taxon>
        <taxon>Symbiodiniaceae</taxon>
        <taxon>Symbiodinium</taxon>
    </lineage>
</organism>
<feature type="region of interest" description="Disordered" evidence="1">
    <location>
        <begin position="148"/>
        <end position="171"/>
    </location>
</feature>
<evidence type="ECO:0008006" key="4">
    <source>
        <dbReference type="Google" id="ProtNLM"/>
    </source>
</evidence>
<dbReference type="OrthoDB" id="8954335at2759"/>
<name>A0A812LQA3_9DINO</name>